<dbReference type="PANTHER" id="PTHR30332:SF17">
    <property type="entry name" value="TYPE IV PILIATION SYSTEM PROTEIN DR_0774-RELATED"/>
    <property type="match status" value="1"/>
</dbReference>
<dbReference type="EMBL" id="VSTH01000017">
    <property type="protein sequence ID" value="TYO67570.1"/>
    <property type="molecule type" value="Genomic_DNA"/>
</dbReference>
<dbReference type="RefSeq" id="WP_148738146.1">
    <property type="nucleotide sequence ID" value="NZ_VSTH01000017.1"/>
</dbReference>
<feature type="domain" description="BON" evidence="2">
    <location>
        <begin position="133"/>
        <end position="201"/>
    </location>
</feature>
<dbReference type="GO" id="GO:0015627">
    <property type="term" value="C:type II protein secretion system complex"/>
    <property type="evidence" value="ECO:0007669"/>
    <property type="project" value="TreeGrafter"/>
</dbReference>
<evidence type="ECO:0000256" key="1">
    <source>
        <dbReference type="RuleBase" id="RU004003"/>
    </source>
</evidence>
<dbReference type="Proteomes" id="UP000324797">
    <property type="component" value="Unassembled WGS sequence"/>
</dbReference>
<proteinExistence type="inferred from homology"/>
<dbReference type="Pfam" id="PF13629">
    <property type="entry name" value="T2SS-T3SS_pil_N"/>
    <property type="match status" value="1"/>
</dbReference>
<dbReference type="GO" id="GO:0009306">
    <property type="term" value="P:protein secretion"/>
    <property type="evidence" value="ECO:0007669"/>
    <property type="project" value="InterPro"/>
</dbReference>
<dbReference type="PRINTS" id="PR00811">
    <property type="entry name" value="BCTERIALGSPD"/>
</dbReference>
<protein>
    <submittedName>
        <fullName evidence="3">Type II and III secretion system protein family protein</fullName>
    </submittedName>
</protein>
<dbReference type="PROSITE" id="PS50914">
    <property type="entry name" value="BON"/>
    <property type="match status" value="1"/>
</dbReference>
<dbReference type="Pfam" id="PF04972">
    <property type="entry name" value="BON"/>
    <property type="match status" value="1"/>
</dbReference>
<evidence type="ECO:0000313" key="3">
    <source>
        <dbReference type="EMBL" id="TYO67570.1"/>
    </source>
</evidence>
<name>A0A5S4YT59_9BRAD</name>
<comment type="similarity">
    <text evidence="1">Belongs to the bacterial secretin family.</text>
</comment>
<keyword evidence="4" id="KW-1185">Reference proteome</keyword>
<evidence type="ECO:0000313" key="4">
    <source>
        <dbReference type="Proteomes" id="UP000324797"/>
    </source>
</evidence>
<reference evidence="3 4" key="1">
    <citation type="submission" date="2019-08" db="EMBL/GenBank/DDBJ databases">
        <title>Bradyrhizobium hipponensis sp. nov., a rhizobium isolated from a Lupinus angustifolius root nodule in Tunisia.</title>
        <authorList>
            <person name="Off K."/>
            <person name="Rejili M."/>
            <person name="Mars M."/>
            <person name="Brachmann A."/>
            <person name="Marin M."/>
        </authorList>
    </citation>
    <scope>NUCLEOTIDE SEQUENCE [LARGE SCALE GENOMIC DNA]</scope>
    <source>
        <strain evidence="4">aSej3</strain>
    </source>
</reference>
<organism evidence="3 4">
    <name type="scientific">Bradyrhizobium hipponense</name>
    <dbReference type="NCBI Taxonomy" id="2605638"/>
    <lineage>
        <taxon>Bacteria</taxon>
        <taxon>Pseudomonadati</taxon>
        <taxon>Pseudomonadota</taxon>
        <taxon>Alphaproteobacteria</taxon>
        <taxon>Hyphomicrobiales</taxon>
        <taxon>Nitrobacteraceae</taxon>
        <taxon>Bradyrhizobium</taxon>
    </lineage>
</organism>
<sequence length="505" mass="52734">MRHGDDRTALRIRGNGARTFWAGVVLMLGLVAAPHRVSAADAPVGDQAPLQAADLGVAPVATVASGRTRFLSLGVGKSVVIDLPREVKDVLVADPKIANAVIRSAQRAYIIGGQVGQTNVVFFTADGQQVASYDIAVKRDLNGMRTALRQSLPGVQIEGIGDSVMLTGSVSSPVEAQQAGEVAAKLVGGADKVVNNIIVRGRDQVMLKVVVGEVRRDIVKQLGVDLSASLNAGTAVVNFNNSNPFAVSGGPIVSNNGLGITGLAKGVATVNATMRAMESAGVMRTLAEPSLTAISGESATFIAGGEFPIPGGYACDPTTHVCTTQITYKKFGISLNFTPVVLSEGRISLRVMTEVSELSSQSAITVTQALSSTSTNSITIPSIQTRRAETTLEIPSGGSMAMAGLIQQQTKQAINGLPGVDQVPILGALFRSQDFVNNETELMVIVSPYVVRAVAQKELSRPDDGFAPASDAQTALLGRMNRLYGIARRVDPINGAESDFGFIID</sequence>
<dbReference type="Pfam" id="PF00263">
    <property type="entry name" value="Secretin"/>
    <property type="match status" value="1"/>
</dbReference>
<dbReference type="PANTHER" id="PTHR30332">
    <property type="entry name" value="PROBABLE GENERAL SECRETION PATHWAY PROTEIN D"/>
    <property type="match status" value="1"/>
</dbReference>
<evidence type="ECO:0000259" key="2">
    <source>
        <dbReference type="PROSITE" id="PS50914"/>
    </source>
</evidence>
<dbReference type="InterPro" id="IPR032789">
    <property type="entry name" value="T2SS-T3SS_pil_N"/>
</dbReference>
<dbReference type="InterPro" id="IPR001775">
    <property type="entry name" value="GspD/PilQ"/>
</dbReference>
<comment type="caution">
    <text evidence="3">The sequence shown here is derived from an EMBL/GenBank/DDBJ whole genome shotgun (WGS) entry which is preliminary data.</text>
</comment>
<accession>A0A5S4YT59</accession>
<dbReference type="InterPro" id="IPR050810">
    <property type="entry name" value="Bact_Secretion_Sys_Channel"/>
</dbReference>
<dbReference type="InterPro" id="IPR004846">
    <property type="entry name" value="T2SS/T3SS_dom"/>
</dbReference>
<dbReference type="AlphaFoldDB" id="A0A5S4YT59"/>
<gene>
    <name evidence="3" type="ORF">FXV83_05255</name>
</gene>
<dbReference type="InterPro" id="IPR007055">
    <property type="entry name" value="BON_dom"/>
</dbReference>